<evidence type="ECO:0000313" key="3">
    <source>
        <dbReference type="Proteomes" id="UP001228905"/>
    </source>
</evidence>
<dbReference type="InterPro" id="IPR016181">
    <property type="entry name" value="Acyl_CoA_acyltransferase"/>
</dbReference>
<accession>A0ABU0IU17</accession>
<evidence type="ECO:0000259" key="1">
    <source>
        <dbReference type="PROSITE" id="PS51186"/>
    </source>
</evidence>
<dbReference type="Gene3D" id="3.40.630.30">
    <property type="match status" value="1"/>
</dbReference>
<evidence type="ECO:0000313" key="2">
    <source>
        <dbReference type="EMBL" id="MDQ0464638.1"/>
    </source>
</evidence>
<dbReference type="PROSITE" id="PS51186">
    <property type="entry name" value="GNAT"/>
    <property type="match status" value="1"/>
</dbReference>
<sequence length="347" mass="38344">MEIAYEVRPFDDEVRAAYLALLPEQAEAIEAGKLNWKFRDSPAGQGWVALARDTATGEIVGMNGFAPGRAKLGGVRVPAYQSMDTIVTPAARGKGVFTRLVQAFYDAQDRIGGTVFYGFPNDNSAPGFFNRLGWERLGSPPFVIKPLRSGYFARKVLGDWAGFLNLPLSVVGRPRADIRDIERFDERADPLWNAFSAGLYCGLDRTHDYLNWRIFDHPAASYKTRGIFGEHNDLKTFVTTHIGERQGGVIGSVMEALCRPDSRHDLQLLLTDALADMRSQGADAALAWCAPHSPSWPVFRRLGFLPMPEALRPIHLHFGVRALSADGVAATVGPEAWYLSYLDSDTL</sequence>
<feature type="domain" description="N-acetyltransferase" evidence="1">
    <location>
        <begin position="5"/>
        <end position="158"/>
    </location>
</feature>
<dbReference type="RefSeq" id="WP_307349446.1">
    <property type="nucleotide sequence ID" value="NZ_JAUSVS010000004.1"/>
</dbReference>
<comment type="caution">
    <text evidence="2">The sequence shown here is derived from an EMBL/GenBank/DDBJ whole genome shotgun (WGS) entry which is preliminary data.</text>
</comment>
<protein>
    <submittedName>
        <fullName evidence="2">GNAT superfamily N-acetyltransferase</fullName>
    </submittedName>
</protein>
<name>A0ABU0IU17_9CAUL</name>
<reference evidence="2 3" key="1">
    <citation type="submission" date="2023-07" db="EMBL/GenBank/DDBJ databases">
        <title>Genomic Encyclopedia of Type Strains, Phase IV (KMG-IV): sequencing the most valuable type-strain genomes for metagenomic binning, comparative biology and taxonomic classification.</title>
        <authorList>
            <person name="Goeker M."/>
        </authorList>
    </citation>
    <scope>NUCLEOTIDE SEQUENCE [LARGE SCALE GENOMIC DNA]</scope>
    <source>
        <strain evidence="2 3">DSM 18695</strain>
    </source>
</reference>
<dbReference type="Proteomes" id="UP001228905">
    <property type="component" value="Unassembled WGS sequence"/>
</dbReference>
<dbReference type="InterPro" id="IPR000182">
    <property type="entry name" value="GNAT_dom"/>
</dbReference>
<gene>
    <name evidence="2" type="ORF">QO010_002422</name>
</gene>
<organism evidence="2 3">
    <name type="scientific">Caulobacter ginsengisoli</name>
    <dbReference type="NCBI Taxonomy" id="400775"/>
    <lineage>
        <taxon>Bacteria</taxon>
        <taxon>Pseudomonadati</taxon>
        <taxon>Pseudomonadota</taxon>
        <taxon>Alphaproteobacteria</taxon>
        <taxon>Caulobacterales</taxon>
        <taxon>Caulobacteraceae</taxon>
        <taxon>Caulobacter</taxon>
    </lineage>
</organism>
<proteinExistence type="predicted"/>
<dbReference type="EMBL" id="JAUSVS010000004">
    <property type="protein sequence ID" value="MDQ0464638.1"/>
    <property type="molecule type" value="Genomic_DNA"/>
</dbReference>
<dbReference type="SUPFAM" id="SSF55729">
    <property type="entry name" value="Acyl-CoA N-acyltransferases (Nat)"/>
    <property type="match status" value="1"/>
</dbReference>
<dbReference type="Pfam" id="PF13527">
    <property type="entry name" value="Acetyltransf_9"/>
    <property type="match status" value="1"/>
</dbReference>
<keyword evidence="3" id="KW-1185">Reference proteome</keyword>